<dbReference type="RefSeq" id="WP_121368706.1">
    <property type="nucleotide sequence ID" value="NZ_RBKS01000001.1"/>
</dbReference>
<reference evidence="1 2" key="1">
    <citation type="submission" date="2018-10" db="EMBL/GenBank/DDBJ databases">
        <title>Sequencing the genomes of 1000 actinobacteria strains.</title>
        <authorList>
            <person name="Klenk H.-P."/>
        </authorList>
    </citation>
    <scope>NUCLEOTIDE SEQUENCE [LARGE SCALE GENOMIC DNA]</scope>
    <source>
        <strain evidence="1 2">DSM 17894</strain>
    </source>
</reference>
<sequence length="71" mass="7540">MNGYRTQIASDVIRDGLAVELIDSGGRQVMEVFRYDAGGGSLSFNTFGEVSVPFSVIADFIAQAMAEFGAS</sequence>
<name>A0A495ID08_9MICO</name>
<dbReference type="EMBL" id="RBKS01000001">
    <property type="protein sequence ID" value="RKR73893.1"/>
    <property type="molecule type" value="Genomic_DNA"/>
</dbReference>
<dbReference type="AlphaFoldDB" id="A0A495ID08"/>
<organism evidence="1 2">
    <name type="scientific">Frondihabitans australicus</name>
    <dbReference type="NCBI Taxonomy" id="386892"/>
    <lineage>
        <taxon>Bacteria</taxon>
        <taxon>Bacillati</taxon>
        <taxon>Actinomycetota</taxon>
        <taxon>Actinomycetes</taxon>
        <taxon>Micrococcales</taxon>
        <taxon>Microbacteriaceae</taxon>
        <taxon>Frondihabitans</taxon>
    </lineage>
</organism>
<gene>
    <name evidence="1" type="ORF">C8E83_0991</name>
</gene>
<protein>
    <submittedName>
        <fullName evidence="1">Uncharacterized protein</fullName>
    </submittedName>
</protein>
<keyword evidence="2" id="KW-1185">Reference proteome</keyword>
<dbReference type="Proteomes" id="UP000280008">
    <property type="component" value="Unassembled WGS sequence"/>
</dbReference>
<accession>A0A495ID08</accession>
<comment type="caution">
    <text evidence="1">The sequence shown here is derived from an EMBL/GenBank/DDBJ whole genome shotgun (WGS) entry which is preliminary data.</text>
</comment>
<dbReference type="OrthoDB" id="9029547at2"/>
<proteinExistence type="predicted"/>
<evidence type="ECO:0000313" key="1">
    <source>
        <dbReference type="EMBL" id="RKR73893.1"/>
    </source>
</evidence>
<evidence type="ECO:0000313" key="2">
    <source>
        <dbReference type="Proteomes" id="UP000280008"/>
    </source>
</evidence>